<dbReference type="InterPro" id="IPR011538">
    <property type="entry name" value="Nuo51_FMN-bd"/>
</dbReference>
<dbReference type="Pfam" id="PF01257">
    <property type="entry name" value="2Fe-2S_thioredx"/>
    <property type="match status" value="1"/>
</dbReference>
<organism evidence="7 8">
    <name type="scientific">Catellatospora coxensis</name>
    <dbReference type="NCBI Taxonomy" id="310354"/>
    <lineage>
        <taxon>Bacteria</taxon>
        <taxon>Bacillati</taxon>
        <taxon>Actinomycetota</taxon>
        <taxon>Actinomycetes</taxon>
        <taxon>Micromonosporales</taxon>
        <taxon>Micromonosporaceae</taxon>
        <taxon>Catellatospora</taxon>
    </lineage>
</organism>
<evidence type="ECO:0000256" key="3">
    <source>
        <dbReference type="ARBA" id="ARBA00022723"/>
    </source>
</evidence>
<dbReference type="PROSITE" id="PS00645">
    <property type="entry name" value="COMPLEX1_51K_2"/>
    <property type="match status" value="1"/>
</dbReference>
<evidence type="ECO:0000256" key="1">
    <source>
        <dbReference type="ARBA" id="ARBA00007523"/>
    </source>
</evidence>
<dbReference type="RefSeq" id="WP_239167406.1">
    <property type="nucleotide sequence ID" value="NZ_BONI01000024.1"/>
</dbReference>
<evidence type="ECO:0000256" key="5">
    <source>
        <dbReference type="ARBA" id="ARBA00023014"/>
    </source>
</evidence>
<dbReference type="InterPro" id="IPR019575">
    <property type="entry name" value="Nuop51_4Fe4S-bd"/>
</dbReference>
<dbReference type="Pfam" id="PF01512">
    <property type="entry name" value="Complex1_51K"/>
    <property type="match status" value="1"/>
</dbReference>
<dbReference type="Pfam" id="PF10589">
    <property type="entry name" value="NADH_4Fe-4S"/>
    <property type="match status" value="1"/>
</dbReference>
<dbReference type="GO" id="GO:0046872">
    <property type="term" value="F:metal ion binding"/>
    <property type="evidence" value="ECO:0007669"/>
    <property type="project" value="UniProtKB-KW"/>
</dbReference>
<dbReference type="Proteomes" id="UP000630887">
    <property type="component" value="Unassembled WGS sequence"/>
</dbReference>
<feature type="domain" description="NADH-ubiquinone oxidoreductase 51kDa subunit iron-sulphur binding" evidence="6">
    <location>
        <begin position="467"/>
        <end position="512"/>
    </location>
</feature>
<dbReference type="PANTHER" id="PTHR43578:SF3">
    <property type="entry name" value="NADH-QUINONE OXIDOREDUCTASE SUBUNIT F"/>
    <property type="match status" value="1"/>
</dbReference>
<dbReference type="Pfam" id="PF10531">
    <property type="entry name" value="SLBB"/>
    <property type="match status" value="1"/>
</dbReference>
<dbReference type="InterPro" id="IPR042128">
    <property type="entry name" value="NuoE_dom"/>
</dbReference>
<evidence type="ECO:0000313" key="8">
    <source>
        <dbReference type="Proteomes" id="UP000630887"/>
    </source>
</evidence>
<name>A0A8J3L0P1_9ACTN</name>
<dbReference type="InterPro" id="IPR037225">
    <property type="entry name" value="Nuo51_FMN-bd_sf"/>
</dbReference>
<gene>
    <name evidence="7" type="ORF">Cco03nite_31860</name>
</gene>
<dbReference type="InterPro" id="IPR019554">
    <property type="entry name" value="Soluble_ligand-bd"/>
</dbReference>
<dbReference type="InterPro" id="IPR037207">
    <property type="entry name" value="Nuop51_4Fe4S-bd_sf"/>
</dbReference>
<proteinExistence type="inferred from homology"/>
<dbReference type="AlphaFoldDB" id="A0A8J3L0P1"/>
<dbReference type="GO" id="GO:0008137">
    <property type="term" value="F:NADH dehydrogenase (ubiquinone) activity"/>
    <property type="evidence" value="ECO:0007669"/>
    <property type="project" value="InterPro"/>
</dbReference>
<dbReference type="SUPFAM" id="SSF52833">
    <property type="entry name" value="Thioredoxin-like"/>
    <property type="match status" value="1"/>
</dbReference>
<reference evidence="7 8" key="1">
    <citation type="submission" date="2021-01" db="EMBL/GenBank/DDBJ databases">
        <title>Whole genome shotgun sequence of Catellatospora coxensis NBRC 107359.</title>
        <authorList>
            <person name="Komaki H."/>
            <person name="Tamura T."/>
        </authorList>
    </citation>
    <scope>NUCLEOTIDE SEQUENCE [LARGE SCALE GENOMIC DNA]</scope>
    <source>
        <strain evidence="7 8">NBRC 107359</strain>
    </source>
</reference>
<comment type="similarity">
    <text evidence="1">Belongs to the complex I 51 kDa subunit family.</text>
</comment>
<dbReference type="SUPFAM" id="SSF140490">
    <property type="entry name" value="Nqo1C-terminal domain-like"/>
    <property type="match status" value="1"/>
</dbReference>
<dbReference type="CDD" id="cd03064">
    <property type="entry name" value="TRX_Fd_NuoE"/>
    <property type="match status" value="1"/>
</dbReference>
<dbReference type="GO" id="GO:0051539">
    <property type="term" value="F:4 iron, 4 sulfur cluster binding"/>
    <property type="evidence" value="ECO:0007669"/>
    <property type="project" value="UniProtKB-KW"/>
</dbReference>
<dbReference type="Gene3D" id="1.20.1440.230">
    <property type="entry name" value="NADH-ubiquinone oxidoreductase 51kDa subunit, iron-sulphur binding domain"/>
    <property type="match status" value="1"/>
</dbReference>
<keyword evidence="3" id="KW-0479">Metal-binding</keyword>
<dbReference type="PANTHER" id="PTHR43578">
    <property type="entry name" value="NADH-QUINONE OXIDOREDUCTASE SUBUNIT F"/>
    <property type="match status" value="1"/>
</dbReference>
<dbReference type="Gene3D" id="3.40.30.10">
    <property type="entry name" value="Glutaredoxin"/>
    <property type="match status" value="1"/>
</dbReference>
<accession>A0A8J3L0P1</accession>
<keyword evidence="5" id="KW-0411">Iron-sulfur</keyword>
<sequence length="540" mass="55311">MPDGMRPGRSALEELVAREGDTGVLDRLRLATVGGAAVADAGLPTAAVHGTVGYFRDLSAPRGARHVRVCAGTACFIAGGGQHVAQVERALGVAAGTCSADGSTSLQAVHCLGFCYGGPAVLDGDTPLAGSDVAGQLTGRAPRRAPPIPVRAAAGPVALRGLAAGPGWRVWSRLAGRVDAAALIVDEINRSGLRGRGGAGFPAARKWQAVGAQPAPRYVVANGDEGDPGSYADRLLMERSPDLVLEGLALAGLACGASRGFVYVRSEYPQALGSIRRAVEQARAAGHLGRAVHGGMDFDVTVVEGAGSYVAGEETSLLRSMSGLRGSVRLRPPYPAEYGLFGRPTAVNNVETLAAVPRIVDAGGDAYARLGRAPETGTLVVCLNERFTRPGAYEVELGTPLRDVVYHLGGGLAAGRHLRALQVGGPLGGFLAPDQLDLPLLASALDAAGVALGHGGIIAVDDSVTAAQLLAHLWRFYASESCGACTPCREGTRRGAADPAAASADTPLLELMEVASLCPFGRGVPRAVRSLRRALGEDCG</sequence>
<evidence type="ECO:0000256" key="2">
    <source>
        <dbReference type="ARBA" id="ARBA00022485"/>
    </source>
</evidence>
<dbReference type="GO" id="GO:0010181">
    <property type="term" value="F:FMN binding"/>
    <property type="evidence" value="ECO:0007669"/>
    <property type="project" value="InterPro"/>
</dbReference>
<evidence type="ECO:0000256" key="4">
    <source>
        <dbReference type="ARBA" id="ARBA00023004"/>
    </source>
</evidence>
<evidence type="ECO:0000259" key="6">
    <source>
        <dbReference type="SMART" id="SM00928"/>
    </source>
</evidence>
<dbReference type="EMBL" id="BONI01000024">
    <property type="protein sequence ID" value="GIG06486.1"/>
    <property type="molecule type" value="Genomic_DNA"/>
</dbReference>
<dbReference type="InterPro" id="IPR001949">
    <property type="entry name" value="NADH-UbQ_OxRdtase_51kDa_CS"/>
</dbReference>
<dbReference type="SUPFAM" id="SSF142984">
    <property type="entry name" value="Nqo1 middle domain-like"/>
    <property type="match status" value="1"/>
</dbReference>
<keyword evidence="4" id="KW-0408">Iron</keyword>
<comment type="caution">
    <text evidence="7">The sequence shown here is derived from an EMBL/GenBank/DDBJ whole genome shotgun (WGS) entry which is preliminary data.</text>
</comment>
<dbReference type="Gene3D" id="3.10.20.600">
    <property type="match status" value="1"/>
</dbReference>
<dbReference type="InterPro" id="IPR036249">
    <property type="entry name" value="Thioredoxin-like_sf"/>
</dbReference>
<keyword evidence="8" id="KW-1185">Reference proteome</keyword>
<protein>
    <recommendedName>
        <fullName evidence="6">NADH-ubiquinone oxidoreductase 51kDa subunit iron-sulphur binding domain-containing protein</fullName>
    </recommendedName>
</protein>
<dbReference type="SUPFAM" id="SSF142019">
    <property type="entry name" value="Nqo1 FMN-binding domain-like"/>
    <property type="match status" value="1"/>
</dbReference>
<evidence type="ECO:0000313" key="7">
    <source>
        <dbReference type="EMBL" id="GIG06486.1"/>
    </source>
</evidence>
<keyword evidence="2" id="KW-0004">4Fe-4S</keyword>
<dbReference type="SMART" id="SM00928">
    <property type="entry name" value="NADH_4Fe-4S"/>
    <property type="match status" value="1"/>
</dbReference>
<dbReference type="Gene3D" id="3.40.50.11540">
    <property type="entry name" value="NADH-ubiquinone oxidoreductase 51kDa subunit"/>
    <property type="match status" value="1"/>
</dbReference>